<evidence type="ECO:0000313" key="2">
    <source>
        <dbReference type="EMBL" id="CAA7036544.1"/>
    </source>
</evidence>
<proteinExistence type="predicted"/>
<sequence>MMEARVRDLWQNGFGWLLPQIAPYVTDSIRLWLASVVVDDVMGARDRVSWGPAQDGEFSAKSAYAFLTVTTALSKICTHSSTLFGVPRCNKGFSLRRRGVYSAGIMGLPAMEGIWRRIVPPRRGVEFFASPLLSCLNLKLENTDDMRGYQWATVFAMDTWWGWKWWKSPQHTQKQGIQAVWGIKSRDISHEGEYGRGISGNPGLATAGGVVRDGDGPMIGSGGRLEDSGGFLSVRDQ</sequence>
<evidence type="ECO:0000313" key="3">
    <source>
        <dbReference type="Proteomes" id="UP000467841"/>
    </source>
</evidence>
<gene>
    <name evidence="2" type="ORF">MERR_LOCUS23779</name>
</gene>
<dbReference type="OrthoDB" id="1002501at2759"/>
<accession>A0A6D2JGN7</accession>
<keyword evidence="3" id="KW-1185">Reference proteome</keyword>
<evidence type="ECO:0000256" key="1">
    <source>
        <dbReference type="SAM" id="MobiDB-lite"/>
    </source>
</evidence>
<name>A0A6D2JGN7_9BRAS</name>
<reference evidence="2" key="1">
    <citation type="submission" date="2020-01" db="EMBL/GenBank/DDBJ databases">
        <authorList>
            <person name="Mishra B."/>
        </authorList>
    </citation>
    <scope>NUCLEOTIDE SEQUENCE [LARGE SCALE GENOMIC DNA]</scope>
</reference>
<protein>
    <submittedName>
        <fullName evidence="2">Uncharacterized protein</fullName>
    </submittedName>
</protein>
<feature type="region of interest" description="Disordered" evidence="1">
    <location>
        <begin position="215"/>
        <end position="237"/>
    </location>
</feature>
<dbReference type="EMBL" id="CACVBM020001163">
    <property type="protein sequence ID" value="CAA7036544.1"/>
    <property type="molecule type" value="Genomic_DNA"/>
</dbReference>
<dbReference type="AlphaFoldDB" id="A0A6D2JGN7"/>
<organism evidence="2 3">
    <name type="scientific">Microthlaspi erraticum</name>
    <dbReference type="NCBI Taxonomy" id="1685480"/>
    <lineage>
        <taxon>Eukaryota</taxon>
        <taxon>Viridiplantae</taxon>
        <taxon>Streptophyta</taxon>
        <taxon>Embryophyta</taxon>
        <taxon>Tracheophyta</taxon>
        <taxon>Spermatophyta</taxon>
        <taxon>Magnoliopsida</taxon>
        <taxon>eudicotyledons</taxon>
        <taxon>Gunneridae</taxon>
        <taxon>Pentapetalae</taxon>
        <taxon>rosids</taxon>
        <taxon>malvids</taxon>
        <taxon>Brassicales</taxon>
        <taxon>Brassicaceae</taxon>
        <taxon>Coluteocarpeae</taxon>
        <taxon>Microthlaspi</taxon>
    </lineage>
</organism>
<comment type="caution">
    <text evidence="2">The sequence shown here is derived from an EMBL/GenBank/DDBJ whole genome shotgun (WGS) entry which is preliminary data.</text>
</comment>
<dbReference type="Proteomes" id="UP000467841">
    <property type="component" value="Unassembled WGS sequence"/>
</dbReference>